<feature type="compositionally biased region" description="Basic and acidic residues" evidence="1">
    <location>
        <begin position="1488"/>
        <end position="1502"/>
    </location>
</feature>
<feature type="region of interest" description="Disordered" evidence="1">
    <location>
        <begin position="1372"/>
        <end position="1393"/>
    </location>
</feature>
<gene>
    <name evidence="2" type="ORF">ENH_00080830</name>
</gene>
<reference evidence="2" key="1">
    <citation type="submission" date="2013-10" db="EMBL/GenBank/DDBJ databases">
        <title>Genomic analysis of the causative agents of coccidiosis in chickens.</title>
        <authorList>
            <person name="Reid A.J."/>
            <person name="Blake D."/>
            <person name="Billington K."/>
            <person name="Browne H."/>
            <person name="Dunn M."/>
            <person name="Hung S."/>
            <person name="Kawahara F."/>
            <person name="Miranda-Saavedra D."/>
            <person name="Mourier T."/>
            <person name="Nagra H."/>
            <person name="Otto T.D."/>
            <person name="Rawlings N."/>
            <person name="Sanchez A."/>
            <person name="Sanders M."/>
            <person name="Subramaniam C."/>
            <person name="Tay Y."/>
            <person name="Dear P."/>
            <person name="Doerig C."/>
            <person name="Gruber A."/>
            <person name="Parkinson J."/>
            <person name="Shirley M."/>
            <person name="Wan K.L."/>
            <person name="Berriman M."/>
            <person name="Tomley F."/>
            <person name="Pain A."/>
        </authorList>
    </citation>
    <scope>NUCLEOTIDE SEQUENCE [LARGE SCALE GENOMIC DNA]</scope>
    <source>
        <strain evidence="2">Houghton</strain>
    </source>
</reference>
<feature type="region of interest" description="Disordered" evidence="1">
    <location>
        <begin position="855"/>
        <end position="964"/>
    </location>
</feature>
<feature type="compositionally biased region" description="Basic and acidic residues" evidence="1">
    <location>
        <begin position="207"/>
        <end position="222"/>
    </location>
</feature>
<evidence type="ECO:0000256" key="1">
    <source>
        <dbReference type="SAM" id="MobiDB-lite"/>
    </source>
</evidence>
<feature type="compositionally biased region" description="Low complexity" evidence="1">
    <location>
        <begin position="1414"/>
        <end position="1428"/>
    </location>
</feature>
<protein>
    <submittedName>
        <fullName evidence="2">Uncharacterized protein</fullName>
    </submittedName>
</protein>
<feature type="region of interest" description="Disordered" evidence="1">
    <location>
        <begin position="772"/>
        <end position="838"/>
    </location>
</feature>
<dbReference type="GeneID" id="25478212"/>
<dbReference type="Proteomes" id="UP000030754">
    <property type="component" value="Unassembled WGS sequence"/>
</dbReference>
<feature type="compositionally biased region" description="Low complexity" evidence="1">
    <location>
        <begin position="250"/>
        <end position="265"/>
    </location>
</feature>
<accession>U6N8R0</accession>
<feature type="region of interest" description="Disordered" evidence="1">
    <location>
        <begin position="1448"/>
        <end position="1598"/>
    </location>
</feature>
<name>U6N8R0_9EIME</name>
<keyword evidence="3" id="KW-1185">Reference proteome</keyword>
<feature type="compositionally biased region" description="Low complexity" evidence="1">
    <location>
        <begin position="373"/>
        <end position="385"/>
    </location>
</feature>
<feature type="compositionally biased region" description="Polar residues" evidence="1">
    <location>
        <begin position="85"/>
        <end position="94"/>
    </location>
</feature>
<feature type="compositionally biased region" description="Polar residues" evidence="1">
    <location>
        <begin position="1548"/>
        <end position="1563"/>
    </location>
</feature>
<feature type="compositionally biased region" description="Low complexity" evidence="1">
    <location>
        <begin position="319"/>
        <end position="331"/>
    </location>
</feature>
<dbReference type="RefSeq" id="XP_013438722.1">
    <property type="nucleotide sequence ID" value="XM_013583268.1"/>
</dbReference>
<organism evidence="2 3">
    <name type="scientific">Eimeria necatrix</name>
    <dbReference type="NCBI Taxonomy" id="51315"/>
    <lineage>
        <taxon>Eukaryota</taxon>
        <taxon>Sar</taxon>
        <taxon>Alveolata</taxon>
        <taxon>Apicomplexa</taxon>
        <taxon>Conoidasida</taxon>
        <taxon>Coccidia</taxon>
        <taxon>Eucoccidiorida</taxon>
        <taxon>Eimeriorina</taxon>
        <taxon>Eimeriidae</taxon>
        <taxon>Eimeria</taxon>
    </lineage>
</organism>
<feature type="region of interest" description="Disordered" evidence="1">
    <location>
        <begin position="353"/>
        <end position="395"/>
    </location>
</feature>
<feature type="compositionally biased region" description="Low complexity" evidence="1">
    <location>
        <begin position="1523"/>
        <end position="1532"/>
    </location>
</feature>
<feature type="region of interest" description="Disordered" evidence="1">
    <location>
        <begin position="745"/>
        <end position="764"/>
    </location>
</feature>
<feature type="region of interest" description="Disordered" evidence="1">
    <location>
        <begin position="250"/>
        <end position="332"/>
    </location>
</feature>
<dbReference type="EMBL" id="HG725903">
    <property type="protein sequence ID" value="CDJ70256.1"/>
    <property type="molecule type" value="Genomic_DNA"/>
</dbReference>
<dbReference type="OrthoDB" id="349560at2759"/>
<feature type="compositionally biased region" description="Low complexity" evidence="1">
    <location>
        <begin position="603"/>
        <end position="612"/>
    </location>
</feature>
<feature type="compositionally biased region" description="Polar residues" evidence="1">
    <location>
        <begin position="898"/>
        <end position="921"/>
    </location>
</feature>
<reference evidence="2" key="2">
    <citation type="submission" date="2013-10" db="EMBL/GenBank/DDBJ databases">
        <authorList>
            <person name="Aslett M."/>
        </authorList>
    </citation>
    <scope>NUCLEOTIDE SEQUENCE [LARGE SCALE GENOMIC DNA]</scope>
    <source>
        <strain evidence="2">Houghton</strain>
    </source>
</reference>
<feature type="compositionally biased region" description="Basic residues" evidence="1">
    <location>
        <begin position="1503"/>
        <end position="1522"/>
    </location>
</feature>
<feature type="compositionally biased region" description="Polar residues" evidence="1">
    <location>
        <begin position="273"/>
        <end position="286"/>
    </location>
</feature>
<evidence type="ECO:0000313" key="3">
    <source>
        <dbReference type="Proteomes" id="UP000030754"/>
    </source>
</evidence>
<sequence>MSYRGQSVYVLPAVAASVAQDHGISSSKGRNREAPNLYIRRTAFYGESGGKDNTTAQTARRVEARNDFAQRHRRYASRQRDSKQRNPLRQSGDTASAGLSLVIEGRRAVPSRGVVTPAGHVAVLEATSTTQASTTEARALPSAKEIECIQTAQFSRVITCSRREGRSGGVTAAAERMASVREVLRSATTPVTEAVAAETGRKATQQRKTDSSDSSESRERRQSILGGDTPQRIISRVLSRVRRHVAARFSSIESSSSNDEASNGSDSREWQSICRTLRNSSVSRTQGIKGKTRASNSRQRTSKAHSRRRSTATKVLHYSSSNSSIRGRSSGSIGGEYNHRHFADATALGDEGKRIGRSRKLNRGAIKIRDRSSSSNHSSSNTSSNCGQVRRKKESAALRNSLIEPKSLLPNPAHKTLLPANQQLFDDQLLQTTPSENCSSMGDSLISQWLNYSSALIVEDESSDLADLPQHLCVSACTPFQTPAFNIRPRSRPAEATGKKRWAQIVHEPVAVNPEDKEFILRSKPEEVIARIKQRLGFLSSSGSSRCHYCCSTRLSSYGWRRAASGPCSGAPFSWDSGRPLCCSQEQEEATQSCSAAEEEDTSGQQQQQQREQQQREEDQEKLSLGLMTSFPGRQWLPSLTVSALEHSGVGAVHENEPLQRQQQQQQQQLAEKRLKRTLHISKKQVAAWKAASQSPLPKLDASWAAADSRVAAAETADAAAQGKTLPLSDSLLFRLSPDSSCCPVSSSEFTVDASPNRQQLQQQQLRQQLQQVCPEYSSEDEGTCSRASPEYVQQHQEQQKPQQPPDHSSYAKQLRRCPQQEGSPHQQQQQQHNKGRAASPYLKSMRQRIQGIEGAPAAAQQQMHDTQRNDPLKEMQQQQLAWMTPEGPLGSPKEATTAATGSQEPLQHLQQQMGDSATENRTLEGAEQKNAQGRIEQQQPQQHRDQQRQPSSRLASPLEQGGTDTVEAYPAAATMLEEAATGHVAAAETNAAAKRQSTMSAMSEAAAGATASAKLPNDPSVCESGLEASAEAAKCAAAEAATNDASVKGDAAIANGSVASIAVRRPTVLESMDLGEARASCAVAVTASANGATSPSTAAADSHTAVPTSVTAILATVPTESAAPSETVTVPTLAVPSCAAGGNSAAAARAVPGAEASAAVRQPAVLERMDSGTAQTSCAATITASATTAVYPRSASADTHTTVPTVTALCAAPPTEGGASSRSAAVPTLALPPCAAGGASAAAAPAQATLEDAPGATDAATRAAMACSSVDEPSGDQLAFGPTAVVAVSLNSAPTGSTNCEKSPPLRSCTQNCTQQPRATSSSRSTNCKNCCLQTPCGASTFAVAAPVTCVGCLQQQLLLQHHQVQQHHRYSQAQPTVYQQTPEQRAEQMQPDQCRQLLDLSAGISVHPGATAAGEAGQQSSHSQAQHRQEALGRELLQILTAAIQSSARSRRHGQEAQKSHQGSRASQGSKNRRTSRNTGQQRARQKADVHIDQQNAEHRKERKKDQKRRGRKWAGHGKRSSSSSSSSCCSKEHRVLRVAEHQESRMPSATRDTTECVGTNRQERSQNRSASPVSAAPVAATATSAPTPVPRSEPAERMRLNCCRQQRKASVLTSCEAEEQLERGIRLQQRCRLLRLLQQQLELQ</sequence>
<dbReference type="VEuPathDB" id="ToxoDB:ENH_00080830"/>
<feature type="compositionally biased region" description="Polar residues" evidence="1">
    <location>
        <begin position="1373"/>
        <end position="1385"/>
    </location>
</feature>
<feature type="region of interest" description="Disordered" evidence="1">
    <location>
        <begin position="1410"/>
        <end position="1431"/>
    </location>
</feature>
<feature type="compositionally biased region" description="Low complexity" evidence="1">
    <location>
        <begin position="189"/>
        <end position="198"/>
    </location>
</feature>
<feature type="compositionally biased region" description="Basic residues" evidence="1">
    <location>
        <begin position="300"/>
        <end position="311"/>
    </location>
</feature>
<feature type="compositionally biased region" description="Low complexity" evidence="1">
    <location>
        <begin position="933"/>
        <end position="942"/>
    </location>
</feature>
<feature type="compositionally biased region" description="Basic and acidic residues" evidence="1">
    <location>
        <begin position="1533"/>
        <end position="1547"/>
    </location>
</feature>
<feature type="compositionally biased region" description="Polar residues" evidence="1">
    <location>
        <begin position="1462"/>
        <end position="1472"/>
    </location>
</feature>
<feature type="region of interest" description="Disordered" evidence="1">
    <location>
        <begin position="593"/>
        <end position="621"/>
    </location>
</feature>
<feature type="compositionally biased region" description="Low complexity" evidence="1">
    <location>
        <begin position="1572"/>
        <end position="1589"/>
    </location>
</feature>
<feature type="region of interest" description="Disordered" evidence="1">
    <location>
        <begin position="189"/>
        <end position="231"/>
    </location>
</feature>
<evidence type="ECO:0000313" key="2">
    <source>
        <dbReference type="EMBL" id="CDJ70256.1"/>
    </source>
</evidence>
<proteinExistence type="predicted"/>
<feature type="region of interest" description="Disordered" evidence="1">
    <location>
        <begin position="65"/>
        <end position="97"/>
    </location>
</feature>